<dbReference type="AlphaFoldDB" id="A0A316UF30"/>
<evidence type="ECO:0000313" key="2">
    <source>
        <dbReference type="EMBL" id="PWN23810.1"/>
    </source>
</evidence>
<evidence type="ECO:0000313" key="3">
    <source>
        <dbReference type="Proteomes" id="UP000245942"/>
    </source>
</evidence>
<organism evidence="2 3">
    <name type="scientific">Pseudomicrostroma glucosiphilum</name>
    <dbReference type="NCBI Taxonomy" id="1684307"/>
    <lineage>
        <taxon>Eukaryota</taxon>
        <taxon>Fungi</taxon>
        <taxon>Dikarya</taxon>
        <taxon>Basidiomycota</taxon>
        <taxon>Ustilaginomycotina</taxon>
        <taxon>Exobasidiomycetes</taxon>
        <taxon>Microstromatales</taxon>
        <taxon>Microstromatales incertae sedis</taxon>
        <taxon>Pseudomicrostroma</taxon>
    </lineage>
</organism>
<dbReference type="GeneID" id="37015704"/>
<reference evidence="2 3" key="1">
    <citation type="journal article" date="2018" name="Mol. Biol. Evol.">
        <title>Broad Genomic Sampling Reveals a Smut Pathogenic Ancestry of the Fungal Clade Ustilaginomycotina.</title>
        <authorList>
            <person name="Kijpornyongpan T."/>
            <person name="Mondo S.J."/>
            <person name="Barry K."/>
            <person name="Sandor L."/>
            <person name="Lee J."/>
            <person name="Lipzen A."/>
            <person name="Pangilinan J."/>
            <person name="LaButti K."/>
            <person name="Hainaut M."/>
            <person name="Henrissat B."/>
            <person name="Grigoriev I.V."/>
            <person name="Spatafora J.W."/>
            <person name="Aime M.C."/>
        </authorList>
    </citation>
    <scope>NUCLEOTIDE SEQUENCE [LARGE SCALE GENOMIC DNA]</scope>
    <source>
        <strain evidence="2 3">MCA 4718</strain>
    </source>
</reference>
<evidence type="ECO:0000256" key="1">
    <source>
        <dbReference type="SAM" id="MobiDB-lite"/>
    </source>
</evidence>
<dbReference type="RefSeq" id="XP_025350970.1">
    <property type="nucleotide sequence ID" value="XM_025493970.1"/>
</dbReference>
<name>A0A316UF30_9BASI</name>
<feature type="region of interest" description="Disordered" evidence="1">
    <location>
        <begin position="74"/>
        <end position="107"/>
    </location>
</feature>
<protein>
    <submittedName>
        <fullName evidence="2">Uncharacterized protein</fullName>
    </submittedName>
</protein>
<dbReference type="EMBL" id="KZ819321">
    <property type="protein sequence ID" value="PWN23810.1"/>
    <property type="molecule type" value="Genomic_DNA"/>
</dbReference>
<sequence>MRLTPVAVSRARARLVQCFFKRPSSELSPEHQEELRQRRQVDHSQQRWFWRDLDDLSTIPMVVETSNAPDASTSRVTFAASLSDPSDARRRRANCDPTPAYSPPDPSPPYAIEYDGWSAEGLGDCLYDTLKLLDEVYHLNLALLPPTALRRAIEPLYPRSPLPLQNEATVAVPLEGQCISDMLHYLWDKALNHRDLMIKEQNSLRVTEYPTMEQARDRNLNAAMKQIEDEAVFFIHLVSPKLLRCTRAQYWQMISDDIESTMPSRGQRASVSVHTGLRAYTASTIP</sequence>
<proteinExistence type="predicted"/>
<gene>
    <name evidence="2" type="ORF">BCV69DRAFT_296123</name>
</gene>
<dbReference type="Proteomes" id="UP000245942">
    <property type="component" value="Unassembled WGS sequence"/>
</dbReference>
<accession>A0A316UF30</accession>
<keyword evidence="3" id="KW-1185">Reference proteome</keyword>